<keyword evidence="20" id="KW-1185">Reference proteome</keyword>
<dbReference type="GO" id="GO:0034496">
    <property type="term" value="P:multivesicular body membrane disassembly"/>
    <property type="evidence" value="ECO:0000318"/>
    <property type="project" value="GO_Central"/>
</dbReference>
<keyword evidence="12" id="KW-1133">Transmembrane helix</keyword>
<evidence type="ECO:0000256" key="7">
    <source>
        <dbReference type="ARBA" id="ARBA00022692"/>
    </source>
</evidence>
<dbReference type="GO" id="GO:0046461">
    <property type="term" value="P:neutral lipid catabolic process"/>
    <property type="evidence" value="ECO:0000318"/>
    <property type="project" value="GO_Central"/>
</dbReference>
<dbReference type="AlphaFoldDB" id="B6JZQ5"/>
<comment type="similarity">
    <text evidence="4">Belongs to the AB hydrolase superfamily. Lipase family.</text>
</comment>
<evidence type="ECO:0000256" key="11">
    <source>
        <dbReference type="ARBA" id="ARBA00022968"/>
    </source>
</evidence>
<proteinExistence type="inferred from homology"/>
<dbReference type="OrthoDB" id="58570at2759"/>
<dbReference type="PANTHER" id="PTHR47175:SF2">
    <property type="entry name" value="LIPASE ATG15-RELATED"/>
    <property type="match status" value="1"/>
</dbReference>
<organism evidence="18 20">
    <name type="scientific">Schizosaccharomyces japonicus (strain yFS275 / FY16936)</name>
    <name type="common">Fission yeast</name>
    <dbReference type="NCBI Taxonomy" id="402676"/>
    <lineage>
        <taxon>Eukaryota</taxon>
        <taxon>Fungi</taxon>
        <taxon>Dikarya</taxon>
        <taxon>Ascomycota</taxon>
        <taxon>Taphrinomycotina</taxon>
        <taxon>Schizosaccharomycetes</taxon>
        <taxon>Schizosaccharomycetales</taxon>
        <taxon>Schizosaccharomycetaceae</taxon>
        <taxon>Schizosaccharomyces</taxon>
    </lineage>
</organism>
<accession>B6JZQ5</accession>
<keyword evidence="9" id="KW-0378">Hydrolase</keyword>
<dbReference type="Gene3D" id="3.40.50.1820">
    <property type="entry name" value="alpha/beta hydrolase"/>
    <property type="match status" value="1"/>
</dbReference>
<dbReference type="FunFam" id="3.40.50.1820:FF:000129">
    <property type="entry name" value="Autophagy related lipase Atg15, putative"/>
    <property type="match status" value="1"/>
</dbReference>
<dbReference type="GO" id="GO:0016020">
    <property type="term" value="C:membrane"/>
    <property type="evidence" value="ECO:0000318"/>
    <property type="project" value="GO_Central"/>
</dbReference>
<dbReference type="EC" id="3.1.1.3" evidence="6"/>
<keyword evidence="7" id="KW-0812">Transmembrane</keyword>
<dbReference type="HOGENOM" id="CLU_028295_1_1_1"/>
<dbReference type="eggNOG" id="KOG4540">
    <property type="taxonomic scope" value="Eukaryota"/>
</dbReference>
<evidence type="ECO:0000313" key="19">
    <source>
        <dbReference type="JaponicusDB" id="SJAG_02100"/>
    </source>
</evidence>
<keyword evidence="14" id="KW-0443">Lipid metabolism</keyword>
<dbReference type="SUPFAM" id="SSF53474">
    <property type="entry name" value="alpha/beta-Hydrolases"/>
    <property type="match status" value="1"/>
</dbReference>
<evidence type="ECO:0000256" key="3">
    <source>
        <dbReference type="ARBA" id="ARBA00004343"/>
    </source>
</evidence>
<dbReference type="GO" id="GO:0032585">
    <property type="term" value="C:multivesicular body membrane"/>
    <property type="evidence" value="ECO:0007669"/>
    <property type="project" value="UniProtKB-SubCell"/>
</dbReference>
<name>B6JZQ5_SCHJY</name>
<reference evidence="18 20" key="1">
    <citation type="journal article" date="2011" name="Science">
        <title>Comparative functional genomics of the fission yeasts.</title>
        <authorList>
            <person name="Rhind N."/>
            <person name="Chen Z."/>
            <person name="Yassour M."/>
            <person name="Thompson D.A."/>
            <person name="Haas B.J."/>
            <person name="Habib N."/>
            <person name="Wapinski I."/>
            <person name="Roy S."/>
            <person name="Lin M.F."/>
            <person name="Heiman D.I."/>
            <person name="Young S.K."/>
            <person name="Furuya K."/>
            <person name="Guo Y."/>
            <person name="Pidoux A."/>
            <person name="Chen H.M."/>
            <person name="Robbertse B."/>
            <person name="Goldberg J.M."/>
            <person name="Aoki K."/>
            <person name="Bayne E.H."/>
            <person name="Berlin A.M."/>
            <person name="Desjardins C.A."/>
            <person name="Dobbs E."/>
            <person name="Dukaj L."/>
            <person name="Fan L."/>
            <person name="FitzGerald M.G."/>
            <person name="French C."/>
            <person name="Gujja S."/>
            <person name="Hansen K."/>
            <person name="Keifenheim D."/>
            <person name="Levin J.Z."/>
            <person name="Mosher R.A."/>
            <person name="Mueller C.A."/>
            <person name="Pfiffner J."/>
            <person name="Priest M."/>
            <person name="Russ C."/>
            <person name="Smialowska A."/>
            <person name="Swoboda P."/>
            <person name="Sykes S.M."/>
            <person name="Vaughn M."/>
            <person name="Vengrova S."/>
            <person name="Yoder R."/>
            <person name="Zeng Q."/>
            <person name="Allshire R."/>
            <person name="Baulcombe D."/>
            <person name="Birren B.W."/>
            <person name="Brown W."/>
            <person name="Ekwall K."/>
            <person name="Kellis M."/>
            <person name="Leatherwood J."/>
            <person name="Levin H."/>
            <person name="Margalit H."/>
            <person name="Martienssen R."/>
            <person name="Nieduszynski C.A."/>
            <person name="Spatafora J.W."/>
            <person name="Friedman N."/>
            <person name="Dalgaard J.Z."/>
            <person name="Baumann P."/>
            <person name="Niki H."/>
            <person name="Regev A."/>
            <person name="Nusbaum C."/>
        </authorList>
    </citation>
    <scope>NUCLEOTIDE SEQUENCE [LARGE SCALE GENOMIC DNA]</scope>
    <source>
        <strain evidence="20">yFS275 / FY16936</strain>
    </source>
</reference>
<comment type="subcellular location">
    <subcellularLocation>
        <location evidence="3">Endosome</location>
        <location evidence="3">Multivesicular body membrane</location>
        <topology evidence="3">Single-pass type II membrane protein</topology>
    </subcellularLocation>
    <subcellularLocation>
        <location evidence="2">Prevacuolar compartment membrane</location>
        <topology evidence="2">Single-pass type II membrane protein</topology>
    </subcellularLocation>
</comment>
<keyword evidence="15" id="KW-0472">Membrane</keyword>
<evidence type="ECO:0000256" key="12">
    <source>
        <dbReference type="ARBA" id="ARBA00022989"/>
    </source>
</evidence>
<evidence type="ECO:0000256" key="17">
    <source>
        <dbReference type="ARBA" id="ARBA00029828"/>
    </source>
</evidence>
<dbReference type="GO" id="GO:0000425">
    <property type="term" value="P:pexophagy"/>
    <property type="evidence" value="ECO:0007669"/>
    <property type="project" value="EnsemblFungi"/>
</dbReference>
<evidence type="ECO:0000256" key="8">
    <source>
        <dbReference type="ARBA" id="ARBA00022753"/>
    </source>
</evidence>
<dbReference type="InterPro" id="IPR050805">
    <property type="entry name" value="ATG15_Lipase"/>
</dbReference>
<dbReference type="JaponicusDB" id="SJAG_02100">
    <property type="gene designation" value="atg15"/>
</dbReference>
<protein>
    <recommendedName>
        <fullName evidence="6">triacylglycerol lipase</fullName>
        <ecNumber evidence="6">3.1.1.3</ecNumber>
    </recommendedName>
    <alternativeName>
        <fullName evidence="17">Autophagy-related protein 15</fullName>
    </alternativeName>
</protein>
<dbReference type="GO" id="GO:0005783">
    <property type="term" value="C:endoplasmic reticulum"/>
    <property type="evidence" value="ECO:0007669"/>
    <property type="project" value="EnsemblFungi"/>
</dbReference>
<dbReference type="GO" id="GO:0006624">
    <property type="term" value="P:vacuolar protein processing"/>
    <property type="evidence" value="ECO:0007669"/>
    <property type="project" value="EnsemblFungi"/>
</dbReference>
<dbReference type="EMBL" id="KE651168">
    <property type="protein sequence ID" value="EEB07023.1"/>
    <property type="molecule type" value="Genomic_DNA"/>
</dbReference>
<evidence type="ECO:0000256" key="4">
    <source>
        <dbReference type="ARBA" id="ARBA00010701"/>
    </source>
</evidence>
<keyword evidence="16" id="KW-0325">Glycoprotein</keyword>
<evidence type="ECO:0000256" key="10">
    <source>
        <dbReference type="ARBA" id="ARBA00022963"/>
    </source>
</evidence>
<dbReference type="Proteomes" id="UP000001744">
    <property type="component" value="Unassembled WGS sequence"/>
</dbReference>
<dbReference type="GO" id="GO:0004806">
    <property type="term" value="F:triacylglycerol lipase activity"/>
    <property type="evidence" value="ECO:0007669"/>
    <property type="project" value="UniProtKB-EC"/>
</dbReference>
<evidence type="ECO:0000256" key="14">
    <source>
        <dbReference type="ARBA" id="ARBA00023098"/>
    </source>
</evidence>
<evidence type="ECO:0000256" key="6">
    <source>
        <dbReference type="ARBA" id="ARBA00013279"/>
    </source>
</evidence>
<keyword evidence="11" id="KW-0735">Signal-anchor</keyword>
<comment type="catalytic activity">
    <reaction evidence="1">
        <text>a triacylglycerol + H2O = a diacylglycerol + a fatty acid + H(+)</text>
        <dbReference type="Rhea" id="RHEA:12044"/>
        <dbReference type="ChEBI" id="CHEBI:15377"/>
        <dbReference type="ChEBI" id="CHEBI:15378"/>
        <dbReference type="ChEBI" id="CHEBI:17855"/>
        <dbReference type="ChEBI" id="CHEBI:18035"/>
        <dbReference type="ChEBI" id="CHEBI:28868"/>
        <dbReference type="EC" id="3.1.1.3"/>
    </reaction>
</comment>
<sequence>MTTYKVFFILIISFIVFACFFSNSSLLPHLYAKQGPTSFNTSAFDSNVTSDAFRDEFRLQYVFYHGVNEYYDFHARLDTSGKAFFAESESTFTLKGIEKRTVRLKDLSREGLKAYRRASQTNELHAYDADLWREETIIVPDIKDKQTIYALGKMSYNAYIEIPFDDDWLDLGSNWNITPPYGFGWEDNGLRGHVFANSDNTTVIVAMKGTSIFGIGRGTSQKDRINDNLLFSCCCARVSWAWTTVCDCYRGTYTCSQTCLEDELQSDARYYSAALDIFYNITQLYPNAVVWMTGHSLGGATAALMGLSFGIPTVTFEAPGDRLAARRLHLPQPPGLPDEDSLVWHIGHTADPIYLGTCTGPTSSCWAGGYAMESQCHTGLECIYDVVKDKGWRISIAHHRMQAVLQDVIDSYDEIPTCVSIEDCDDCYLWDFKDED</sequence>
<evidence type="ECO:0000256" key="16">
    <source>
        <dbReference type="ARBA" id="ARBA00023180"/>
    </source>
</evidence>
<dbReference type="STRING" id="402676.B6JZQ5"/>
<dbReference type="RefSeq" id="XP_002173316.1">
    <property type="nucleotide sequence ID" value="XM_002173280.2"/>
</dbReference>
<dbReference type="VEuPathDB" id="FungiDB:SJAG_02100"/>
<evidence type="ECO:0000313" key="20">
    <source>
        <dbReference type="Proteomes" id="UP000001744"/>
    </source>
</evidence>
<dbReference type="GO" id="GO:0004620">
    <property type="term" value="F:phospholipase activity"/>
    <property type="evidence" value="ECO:0000318"/>
    <property type="project" value="GO_Central"/>
</dbReference>
<keyword evidence="8" id="KW-0967">Endosome</keyword>
<dbReference type="CDD" id="cd00519">
    <property type="entry name" value="Lipase_3"/>
    <property type="match status" value="1"/>
</dbReference>
<dbReference type="PANTHER" id="PTHR47175">
    <property type="entry name" value="LIPASE ATG15-RELATED"/>
    <property type="match status" value="1"/>
</dbReference>
<dbReference type="GO" id="GO:0006660">
    <property type="term" value="P:phosphatidylserine catabolic process"/>
    <property type="evidence" value="ECO:0000318"/>
    <property type="project" value="GO_Central"/>
</dbReference>
<evidence type="ECO:0000256" key="2">
    <source>
        <dbReference type="ARBA" id="ARBA00004270"/>
    </source>
</evidence>
<dbReference type="GO" id="GO:0005774">
    <property type="term" value="C:vacuolar membrane"/>
    <property type="evidence" value="ECO:0007669"/>
    <property type="project" value="EnsemblFungi"/>
</dbReference>
<dbReference type="GeneID" id="7052033"/>
<evidence type="ECO:0000256" key="15">
    <source>
        <dbReference type="ARBA" id="ARBA00023136"/>
    </source>
</evidence>
<evidence type="ECO:0000256" key="9">
    <source>
        <dbReference type="ARBA" id="ARBA00022801"/>
    </source>
</evidence>
<dbReference type="GO" id="GO:0034727">
    <property type="term" value="P:piecemeal microautophagy of the nucleus"/>
    <property type="evidence" value="ECO:0000318"/>
    <property type="project" value="GO_Central"/>
</dbReference>
<keyword evidence="10" id="KW-0442">Lipid degradation</keyword>
<dbReference type="GO" id="GO:0005775">
    <property type="term" value="C:vacuolar lumen"/>
    <property type="evidence" value="ECO:0000318"/>
    <property type="project" value="GO_Central"/>
</dbReference>
<keyword evidence="13" id="KW-0072">Autophagy</keyword>
<dbReference type="OMA" id="ECLENSI"/>
<dbReference type="PROSITE" id="PS51257">
    <property type="entry name" value="PROKAR_LIPOPROTEIN"/>
    <property type="match status" value="1"/>
</dbReference>
<evidence type="ECO:0000313" key="18">
    <source>
        <dbReference type="EMBL" id="EEB07023.1"/>
    </source>
</evidence>
<evidence type="ECO:0000256" key="5">
    <source>
        <dbReference type="ARBA" id="ARBA00011137"/>
    </source>
</evidence>
<comment type="subunit">
    <text evidence="5">Binds to both phosphatidylinositol (PI) and phosphatidylinositol 3,5-bisphosphate (PIP2).</text>
</comment>
<evidence type="ECO:0000256" key="13">
    <source>
        <dbReference type="ARBA" id="ARBA00023006"/>
    </source>
</evidence>
<dbReference type="InterPro" id="IPR029058">
    <property type="entry name" value="AB_hydrolase_fold"/>
</dbReference>
<evidence type="ECO:0000256" key="1">
    <source>
        <dbReference type="ARBA" id="ARBA00001024"/>
    </source>
</evidence>
<gene>
    <name evidence="19" type="primary">atg15</name>
    <name evidence="18" type="ORF">SJAG_02100</name>
</gene>
<dbReference type="Pfam" id="PF26363">
    <property type="entry name" value="Phospholipase-like"/>
    <property type="match status" value="1"/>
</dbReference>